<evidence type="ECO:0000313" key="3">
    <source>
        <dbReference type="Proteomes" id="UP001595828"/>
    </source>
</evidence>
<dbReference type="Proteomes" id="UP001595828">
    <property type="component" value="Unassembled WGS sequence"/>
</dbReference>
<keyword evidence="3" id="KW-1185">Reference proteome</keyword>
<evidence type="ECO:0000256" key="1">
    <source>
        <dbReference type="SAM" id="Phobius"/>
    </source>
</evidence>
<dbReference type="RefSeq" id="WP_379537496.1">
    <property type="nucleotide sequence ID" value="NZ_JBHSDR010000003.1"/>
</dbReference>
<reference evidence="3" key="1">
    <citation type="journal article" date="2019" name="Int. J. Syst. Evol. Microbiol.">
        <title>The Global Catalogue of Microorganisms (GCM) 10K type strain sequencing project: providing services to taxonomists for standard genome sequencing and annotation.</title>
        <authorList>
            <consortium name="The Broad Institute Genomics Platform"/>
            <consortium name="The Broad Institute Genome Sequencing Center for Infectious Disease"/>
            <person name="Wu L."/>
            <person name="Ma J."/>
        </authorList>
    </citation>
    <scope>NUCLEOTIDE SEQUENCE [LARGE SCALE GENOMIC DNA]</scope>
    <source>
        <strain evidence="3">CGMCC 1.12989</strain>
    </source>
</reference>
<keyword evidence="1" id="KW-0812">Transmembrane</keyword>
<keyword evidence="1" id="KW-1133">Transmembrane helix</keyword>
<evidence type="ECO:0000313" key="2">
    <source>
        <dbReference type="EMBL" id="MFC4294023.1"/>
    </source>
</evidence>
<feature type="transmembrane region" description="Helical" evidence="1">
    <location>
        <begin position="20"/>
        <end position="39"/>
    </location>
</feature>
<proteinExistence type="predicted"/>
<comment type="caution">
    <text evidence="2">The sequence shown here is derived from an EMBL/GenBank/DDBJ whole genome shotgun (WGS) entry which is preliminary data.</text>
</comment>
<dbReference type="EMBL" id="JBHSDR010000003">
    <property type="protein sequence ID" value="MFC4294023.1"/>
    <property type="molecule type" value="Genomic_DNA"/>
</dbReference>
<protein>
    <submittedName>
        <fullName evidence="2">DUF445 domain-containing protein</fullName>
    </submittedName>
</protein>
<dbReference type="PANTHER" id="PTHR38442">
    <property type="entry name" value="INNER MEMBRANE PROTEIN-RELATED"/>
    <property type="match status" value="1"/>
</dbReference>
<accession>A0ABV8RLS5</accession>
<dbReference type="Pfam" id="PF04286">
    <property type="entry name" value="DUF445"/>
    <property type="match status" value="1"/>
</dbReference>
<sequence>MPRRLTQALVPVDRARRMRFVATGLLGAMAVLFLIARAFRDIHPAMGYVLAFAEAGMVGGMADWFAVTALFRHPLGIPIPHTAIIPVNKDRIADTMAAFLQDNFLTPPVIARRIRTMNVAAALGGFLADPRDGSPEGEQGSRLRAGVANLVGDVLESLDQEKLGGLAKGALRTQLEKLDLAPLLGQLLGAAIADKRHMPLFEDFIRWAGGVLEENEELIRGMIHQRANAILRWTKLDETLANAILDGLYKLLAETVVVPDHPVRRKVEEGLEKLAQDLAHDPEMQRKVNNLKLEILANPAFARWLDGIWERGRAALLRAARNPEGALSGQLGESLAELGGALQRDARLQLLVNRFARRTLVGTATRYGGQIVRLVSETVRRWDARTVTDRIEGAVGRDLQFIRVNGTLVGGLVGVLIHLVDNLI</sequence>
<dbReference type="InterPro" id="IPR007383">
    <property type="entry name" value="DUF445"/>
</dbReference>
<dbReference type="PANTHER" id="PTHR38442:SF1">
    <property type="entry name" value="INNER MEMBRANE PROTEIN"/>
    <property type="match status" value="1"/>
</dbReference>
<keyword evidence="1" id="KW-0472">Membrane</keyword>
<name>A0ABV8RLS5_9SPHN</name>
<organism evidence="2 3">
    <name type="scientific">Novosphingobium tardum</name>
    <dbReference type="NCBI Taxonomy" id="1538021"/>
    <lineage>
        <taxon>Bacteria</taxon>
        <taxon>Pseudomonadati</taxon>
        <taxon>Pseudomonadota</taxon>
        <taxon>Alphaproteobacteria</taxon>
        <taxon>Sphingomonadales</taxon>
        <taxon>Sphingomonadaceae</taxon>
        <taxon>Novosphingobium</taxon>
    </lineage>
</organism>
<gene>
    <name evidence="2" type="ORF">ACFO0A_02995</name>
</gene>